<dbReference type="EC" id="2.7.7.65" evidence="1"/>
<evidence type="ECO:0000313" key="5">
    <source>
        <dbReference type="EMBL" id="APG23676.1"/>
    </source>
</evidence>
<dbReference type="FunFam" id="3.30.70.270:FF:000001">
    <property type="entry name" value="Diguanylate cyclase domain protein"/>
    <property type="match status" value="1"/>
</dbReference>
<dbReference type="SMART" id="SM00267">
    <property type="entry name" value="GGDEF"/>
    <property type="match status" value="1"/>
</dbReference>
<dbReference type="InterPro" id="IPR043128">
    <property type="entry name" value="Rev_trsase/Diguanyl_cyclase"/>
</dbReference>
<evidence type="ECO:0000313" key="6">
    <source>
        <dbReference type="Proteomes" id="UP000182264"/>
    </source>
</evidence>
<dbReference type="PANTHER" id="PTHR45138">
    <property type="entry name" value="REGULATORY COMPONENTS OF SENSORY TRANSDUCTION SYSTEM"/>
    <property type="match status" value="1"/>
</dbReference>
<dbReference type="PROSITE" id="PS50887">
    <property type="entry name" value="GGDEF"/>
    <property type="match status" value="1"/>
</dbReference>
<evidence type="ECO:0000259" key="3">
    <source>
        <dbReference type="PROSITE" id="PS50887"/>
    </source>
</evidence>
<dbReference type="Gene3D" id="3.30.70.270">
    <property type="match status" value="1"/>
</dbReference>
<name>A0A1L3GCK9_SYNAC</name>
<organism evidence="5 6">
    <name type="scientific">Syntrophotalea acetylenica</name>
    <name type="common">Pelobacter acetylenicus</name>
    <dbReference type="NCBI Taxonomy" id="29542"/>
    <lineage>
        <taxon>Bacteria</taxon>
        <taxon>Pseudomonadati</taxon>
        <taxon>Thermodesulfobacteriota</taxon>
        <taxon>Desulfuromonadia</taxon>
        <taxon>Desulfuromonadales</taxon>
        <taxon>Syntrophotaleaceae</taxon>
        <taxon>Syntrophotalea</taxon>
    </lineage>
</organism>
<dbReference type="RefSeq" id="WP_072285485.1">
    <property type="nucleotide sequence ID" value="NZ_CP015518.1"/>
</dbReference>
<evidence type="ECO:0000259" key="4">
    <source>
        <dbReference type="PROSITE" id="PS51833"/>
    </source>
</evidence>
<dbReference type="AlphaFoldDB" id="A0A1L3GCK9"/>
<dbReference type="PROSITE" id="PS51833">
    <property type="entry name" value="HDOD"/>
    <property type="match status" value="1"/>
</dbReference>
<sequence>MEFTAHENLSANDTLKSMEQIVQLRLELPTPPNVVFRLLEVVRDDEHSFREIGAIISKDPSLTARMMKAANSSVFGFPGKIRSIDSALTVLGINLIRNIALSFVIVEGITCPPARWFDITYFWKRAITSAVAAEMIASLTGLHSDDTFLCSLLQDIGVLVMYQQMEDDYKQVLLMKAFAGSQSFPVERELIGFDHGQLGGLMLKQWGLPESVYLPVFHHHDRPPGAFPDAALIGILRVGDMLSALYHGAAGSRTLELVFDILESSYGLEREAIKQMIDLLAARTMEILNFFDIDPGEMKPLSQLLQEANAELGKRAMSYECLVGQLRQSREESTRFIAKLLEANNELRNLAYRDELTGLYNHRYFLQQIDKELERSSRYGSPLSLMFFDIDFFKDINDSHGHLAGDAVLRSIASQVTTCMRGCDVVARYGGDEFAVIMPETDRGGLESLCERLRGHIERTQISVNGKTLGITVSIGGACFDGQGQKVTRFAMLNVADQAIYQSKKSGRNTITVRTIV</sequence>
<evidence type="ECO:0000256" key="1">
    <source>
        <dbReference type="ARBA" id="ARBA00012528"/>
    </source>
</evidence>
<comment type="catalytic activity">
    <reaction evidence="2">
        <text>2 GTP = 3',3'-c-di-GMP + 2 diphosphate</text>
        <dbReference type="Rhea" id="RHEA:24898"/>
        <dbReference type="ChEBI" id="CHEBI:33019"/>
        <dbReference type="ChEBI" id="CHEBI:37565"/>
        <dbReference type="ChEBI" id="CHEBI:58805"/>
        <dbReference type="EC" id="2.7.7.65"/>
    </reaction>
</comment>
<dbReference type="Pfam" id="PF08668">
    <property type="entry name" value="HDOD"/>
    <property type="match status" value="1"/>
</dbReference>
<dbReference type="SUPFAM" id="SSF109604">
    <property type="entry name" value="HD-domain/PDEase-like"/>
    <property type="match status" value="1"/>
</dbReference>
<evidence type="ECO:0000256" key="2">
    <source>
        <dbReference type="ARBA" id="ARBA00034247"/>
    </source>
</evidence>
<feature type="domain" description="GGDEF" evidence="3">
    <location>
        <begin position="381"/>
        <end position="516"/>
    </location>
</feature>
<dbReference type="GO" id="GO:0052621">
    <property type="term" value="F:diguanylate cyclase activity"/>
    <property type="evidence" value="ECO:0007669"/>
    <property type="project" value="UniProtKB-EC"/>
</dbReference>
<keyword evidence="6" id="KW-1185">Reference proteome</keyword>
<dbReference type="SUPFAM" id="SSF55073">
    <property type="entry name" value="Nucleotide cyclase"/>
    <property type="match status" value="1"/>
</dbReference>
<protein>
    <recommendedName>
        <fullName evidence="1">diguanylate cyclase</fullName>
        <ecNumber evidence="1">2.7.7.65</ecNumber>
    </recommendedName>
</protein>
<dbReference type="Proteomes" id="UP000182264">
    <property type="component" value="Chromosome"/>
</dbReference>
<reference evidence="5 6" key="1">
    <citation type="journal article" date="2017" name="Genome Announc.">
        <title>Complete Genome Sequences of Two Acetylene-Fermenting Pelobacter acetylenicus Strains.</title>
        <authorList>
            <person name="Sutton J.M."/>
            <person name="Baesman S.M."/>
            <person name="Fierst J.L."/>
            <person name="Poret-Peterson A.T."/>
            <person name="Oremland R.S."/>
            <person name="Dunlap D.S."/>
            <person name="Akob D.M."/>
        </authorList>
    </citation>
    <scope>NUCLEOTIDE SEQUENCE [LARGE SCALE GENOMIC DNA]</scope>
    <source>
        <strain evidence="5 6">DSM 3247</strain>
    </source>
</reference>
<proteinExistence type="predicted"/>
<dbReference type="STRING" id="29542.A6070_09145"/>
<dbReference type="EMBL" id="CP015518">
    <property type="protein sequence ID" value="APG23676.1"/>
    <property type="molecule type" value="Genomic_DNA"/>
</dbReference>
<feature type="domain" description="HDOD" evidence="4">
    <location>
        <begin position="28"/>
        <end position="222"/>
    </location>
</feature>
<dbReference type="CDD" id="cd01949">
    <property type="entry name" value="GGDEF"/>
    <property type="match status" value="1"/>
</dbReference>
<dbReference type="PANTHER" id="PTHR45138:SF9">
    <property type="entry name" value="DIGUANYLATE CYCLASE DGCM-RELATED"/>
    <property type="match status" value="1"/>
</dbReference>
<dbReference type="InterPro" id="IPR000160">
    <property type="entry name" value="GGDEF_dom"/>
</dbReference>
<dbReference type="NCBIfam" id="TIGR00254">
    <property type="entry name" value="GGDEF"/>
    <property type="match status" value="1"/>
</dbReference>
<gene>
    <name evidence="5" type="ORF">A7E75_00540</name>
</gene>
<dbReference type="InterPro" id="IPR013976">
    <property type="entry name" value="HDOD"/>
</dbReference>
<dbReference type="Pfam" id="PF00990">
    <property type="entry name" value="GGDEF"/>
    <property type="match status" value="1"/>
</dbReference>
<dbReference type="InterPro" id="IPR050469">
    <property type="entry name" value="Diguanylate_Cyclase"/>
</dbReference>
<dbReference type="InterPro" id="IPR029787">
    <property type="entry name" value="Nucleotide_cyclase"/>
</dbReference>
<dbReference type="Gene3D" id="1.10.3210.10">
    <property type="entry name" value="Hypothetical protein af1432"/>
    <property type="match status" value="1"/>
</dbReference>
<accession>A0A1L3GCK9</accession>